<organism evidence="7 8">
    <name type="scientific">Pollutimonas nitritireducens</name>
    <dbReference type="NCBI Taxonomy" id="2045209"/>
    <lineage>
        <taxon>Bacteria</taxon>
        <taxon>Pseudomonadati</taxon>
        <taxon>Pseudomonadota</taxon>
        <taxon>Betaproteobacteria</taxon>
        <taxon>Burkholderiales</taxon>
        <taxon>Alcaligenaceae</taxon>
        <taxon>Pollutimonas</taxon>
    </lineage>
</organism>
<proteinExistence type="inferred from homology"/>
<keyword evidence="6" id="KW-0143">Chaperone</keyword>
<dbReference type="RefSeq" id="WP_102071353.1">
    <property type="nucleotide sequence ID" value="NZ_PDNV01000012.1"/>
</dbReference>
<dbReference type="Proteomes" id="UP000234328">
    <property type="component" value="Unassembled WGS sequence"/>
</dbReference>
<evidence type="ECO:0000256" key="2">
    <source>
        <dbReference type="ARBA" id="ARBA00006329"/>
    </source>
</evidence>
<evidence type="ECO:0000256" key="4">
    <source>
        <dbReference type="ARBA" id="ARBA00022729"/>
    </source>
</evidence>
<dbReference type="InterPro" id="IPR053722">
    <property type="entry name" value="Curli_assembly_CsgC/AgfC"/>
</dbReference>
<comment type="caution">
    <text evidence="7">The sequence shown here is derived from an EMBL/GenBank/DDBJ whole genome shotgun (WGS) entry which is preliminary data.</text>
</comment>
<sequence>MVADSNIQVWLETFAKAQPAVVVPYVRSSADTTLRYKVRTVKKSDTGKTVIGQGGVVTVLANVPAALSHMSLSRTPNDECEIDLVLSEAGAADRNYHFKCPD</sequence>
<keyword evidence="8" id="KW-1185">Reference proteome</keyword>
<evidence type="ECO:0000256" key="5">
    <source>
        <dbReference type="ARBA" id="ARBA00022764"/>
    </source>
</evidence>
<dbReference type="Gene3D" id="2.60.40.2420">
    <property type="match status" value="1"/>
</dbReference>
<dbReference type="NCBIfam" id="NF041112">
    <property type="entry name" value="chap_CsgH_alph"/>
    <property type="match status" value="1"/>
</dbReference>
<dbReference type="AlphaFoldDB" id="A0A2N4UC99"/>
<dbReference type="EMBL" id="PDNV01000012">
    <property type="protein sequence ID" value="PLC52617.1"/>
    <property type="molecule type" value="Genomic_DNA"/>
</dbReference>
<comment type="similarity">
    <text evidence="2">Belongs to the CsgC/AgfC family.</text>
</comment>
<keyword evidence="4" id="KW-0732">Signal</keyword>
<evidence type="ECO:0000313" key="7">
    <source>
        <dbReference type="EMBL" id="PLC52617.1"/>
    </source>
</evidence>
<dbReference type="GO" id="GO:0042597">
    <property type="term" value="C:periplasmic space"/>
    <property type="evidence" value="ECO:0007669"/>
    <property type="project" value="UniProtKB-SubCell"/>
</dbReference>
<name>A0A2N4UC99_9BURK</name>
<protein>
    <recommendedName>
        <fullName evidence="3">Curli assembly protein CsgC</fullName>
    </recommendedName>
</protein>
<evidence type="ECO:0000313" key="8">
    <source>
        <dbReference type="Proteomes" id="UP000234328"/>
    </source>
</evidence>
<accession>A0A2N4UC99</accession>
<evidence type="ECO:0000256" key="1">
    <source>
        <dbReference type="ARBA" id="ARBA00004418"/>
    </source>
</evidence>
<evidence type="ECO:0000256" key="3">
    <source>
        <dbReference type="ARBA" id="ARBA00017442"/>
    </source>
</evidence>
<dbReference type="Pfam" id="PF10610">
    <property type="entry name" value="Tafi-CsgC"/>
    <property type="match status" value="1"/>
</dbReference>
<reference evidence="7 8" key="1">
    <citation type="submission" date="2017-10" db="EMBL/GenBank/DDBJ databases">
        <title>Two draft genome sequences of Pusillimonas sp. strains isolated from a nitrate- and radionuclide-contaminated groundwater in Russia.</title>
        <authorList>
            <person name="Grouzdev D.S."/>
            <person name="Tourova T.P."/>
            <person name="Goeva M.A."/>
            <person name="Babich T.L."/>
            <person name="Sokolova D.S."/>
            <person name="Abdullin R."/>
            <person name="Poltaraus A.B."/>
            <person name="Toshchakov S.V."/>
            <person name="Nazina T.N."/>
        </authorList>
    </citation>
    <scope>NUCLEOTIDE SEQUENCE [LARGE SCALE GENOMIC DNA]</scope>
    <source>
        <strain evidence="7 8">JR1/69-2-13</strain>
    </source>
</reference>
<comment type="subcellular location">
    <subcellularLocation>
        <location evidence="1">Periplasm</location>
    </subcellularLocation>
</comment>
<dbReference type="InterPro" id="IPR047726">
    <property type="entry name" value="CsgH_dom"/>
</dbReference>
<dbReference type="InterPro" id="IPR014491">
    <property type="entry name" value="Curli_production_prot_CsgC"/>
</dbReference>
<gene>
    <name evidence="7" type="ORF">CR155_17665</name>
</gene>
<evidence type="ECO:0000256" key="6">
    <source>
        <dbReference type="ARBA" id="ARBA00023186"/>
    </source>
</evidence>
<dbReference type="OrthoDB" id="8967132at2"/>
<keyword evidence="5" id="KW-0574">Periplasm</keyword>